<evidence type="ECO:0000256" key="1">
    <source>
        <dbReference type="ARBA" id="ARBA00001927"/>
    </source>
</evidence>
<dbReference type="RefSeq" id="WP_086533988.1">
    <property type="nucleotide sequence ID" value="NZ_NGFO01000003.1"/>
</dbReference>
<dbReference type="PANTHER" id="PTHR36923:SF3">
    <property type="entry name" value="FERREDOXIN"/>
    <property type="match status" value="1"/>
</dbReference>
<evidence type="ECO:0000256" key="3">
    <source>
        <dbReference type="ARBA" id="ARBA00022723"/>
    </source>
</evidence>
<keyword evidence="5 8" id="KW-0408">Iron</keyword>
<keyword evidence="7" id="KW-0003">3Fe-4S</keyword>
<evidence type="ECO:0000313" key="10">
    <source>
        <dbReference type="EMBL" id="OUC80294.1"/>
    </source>
</evidence>
<reference evidence="10 11" key="1">
    <citation type="submission" date="2017-05" db="EMBL/GenBank/DDBJ databases">
        <title>Biotechnological potential of actinobacteria isolated from South African environments.</title>
        <authorList>
            <person name="Le Roes-Hill M."/>
            <person name="Prins A."/>
            <person name="Durrell K.A."/>
        </authorList>
    </citation>
    <scope>NUCLEOTIDE SEQUENCE [LARGE SCALE GENOMIC DNA]</scope>
    <source>
        <strain evidence="10">BS2</strain>
    </source>
</reference>
<keyword evidence="3 8" id="KW-0479">Metal-binding</keyword>
<dbReference type="Pfam" id="PF13459">
    <property type="entry name" value="Fer4_15"/>
    <property type="match status" value="1"/>
</dbReference>
<name>A0A243QF66_9ACTN</name>
<dbReference type="EMBL" id="NGFO01000003">
    <property type="protein sequence ID" value="OUC80294.1"/>
    <property type="molecule type" value="Genomic_DNA"/>
</dbReference>
<keyword evidence="2 8" id="KW-0813">Transport</keyword>
<dbReference type="InterPro" id="IPR001080">
    <property type="entry name" value="3Fe4S_ferredoxin"/>
</dbReference>
<keyword evidence="4 8" id="KW-0249">Electron transport</keyword>
<dbReference type="InterPro" id="IPR051269">
    <property type="entry name" value="Fe-S_cluster_ET"/>
</dbReference>
<dbReference type="GO" id="GO:0005506">
    <property type="term" value="F:iron ion binding"/>
    <property type="evidence" value="ECO:0007669"/>
    <property type="project" value="UniProtKB-UniRule"/>
</dbReference>
<evidence type="ECO:0000256" key="7">
    <source>
        <dbReference type="ARBA" id="ARBA00023291"/>
    </source>
</evidence>
<organism evidence="10 11">
    <name type="scientific">Gordonia lacunae</name>
    <dbReference type="NCBI Taxonomy" id="417102"/>
    <lineage>
        <taxon>Bacteria</taxon>
        <taxon>Bacillati</taxon>
        <taxon>Actinomycetota</taxon>
        <taxon>Actinomycetes</taxon>
        <taxon>Mycobacteriales</taxon>
        <taxon>Gordoniaceae</taxon>
        <taxon>Gordonia</taxon>
    </lineage>
</organism>
<protein>
    <recommendedName>
        <fullName evidence="8">Ferredoxin</fullName>
    </recommendedName>
</protein>
<dbReference type="Proteomes" id="UP000194632">
    <property type="component" value="Unassembled WGS sequence"/>
</dbReference>
<dbReference type="GO" id="GO:0051538">
    <property type="term" value="F:3 iron, 4 sulfur cluster binding"/>
    <property type="evidence" value="ECO:0007669"/>
    <property type="project" value="UniProtKB-KW"/>
</dbReference>
<dbReference type="Gene3D" id="3.30.70.20">
    <property type="match status" value="1"/>
</dbReference>
<comment type="caution">
    <text evidence="10">The sequence shown here is derived from an EMBL/GenBank/DDBJ whole genome shotgun (WGS) entry which is preliminary data.</text>
</comment>
<dbReference type="PROSITE" id="PS51379">
    <property type="entry name" value="4FE4S_FER_2"/>
    <property type="match status" value="1"/>
</dbReference>
<evidence type="ECO:0000256" key="5">
    <source>
        <dbReference type="ARBA" id="ARBA00023004"/>
    </source>
</evidence>
<proteinExistence type="predicted"/>
<evidence type="ECO:0000259" key="9">
    <source>
        <dbReference type="PROSITE" id="PS51379"/>
    </source>
</evidence>
<feature type="domain" description="4Fe-4S ferredoxin-type" evidence="9">
    <location>
        <begin position="1"/>
        <end position="29"/>
    </location>
</feature>
<evidence type="ECO:0000256" key="6">
    <source>
        <dbReference type="ARBA" id="ARBA00023014"/>
    </source>
</evidence>
<dbReference type="InterPro" id="IPR017896">
    <property type="entry name" value="4Fe4S_Fe-S-bd"/>
</dbReference>
<dbReference type="PRINTS" id="PR00352">
    <property type="entry name" value="3FE4SFRDOXIN"/>
</dbReference>
<comment type="function">
    <text evidence="8">Ferredoxins are iron-sulfur proteins that transfer electrons in a wide variety of metabolic reactions.</text>
</comment>
<evidence type="ECO:0000256" key="4">
    <source>
        <dbReference type="ARBA" id="ARBA00022982"/>
    </source>
</evidence>
<keyword evidence="6 8" id="KW-0411">Iron-sulfur</keyword>
<evidence type="ECO:0000313" key="11">
    <source>
        <dbReference type="Proteomes" id="UP000194632"/>
    </source>
</evidence>
<keyword evidence="11" id="KW-1185">Reference proteome</keyword>
<sequence length="63" mass="7090">MKVLVDWDLCEGHGQCEYAAPDVFTIDDDGDLEVLDDTPGEDQRKAVEQAVRRCPVRALQIED</sequence>
<dbReference type="PANTHER" id="PTHR36923">
    <property type="entry name" value="FERREDOXIN"/>
    <property type="match status" value="1"/>
</dbReference>
<accession>A0A243QF66</accession>
<gene>
    <name evidence="10" type="ORF">CA982_03615</name>
</gene>
<dbReference type="GO" id="GO:0009055">
    <property type="term" value="F:electron transfer activity"/>
    <property type="evidence" value="ECO:0007669"/>
    <property type="project" value="UniProtKB-UniRule"/>
</dbReference>
<evidence type="ECO:0000256" key="2">
    <source>
        <dbReference type="ARBA" id="ARBA00022448"/>
    </source>
</evidence>
<evidence type="ECO:0000256" key="8">
    <source>
        <dbReference type="RuleBase" id="RU368020"/>
    </source>
</evidence>
<comment type="cofactor">
    <cofactor evidence="1">
        <name>[3Fe-4S] cluster</name>
        <dbReference type="ChEBI" id="CHEBI:21137"/>
    </cofactor>
</comment>
<dbReference type="STRING" id="417102.CA982_03615"/>
<dbReference type="SUPFAM" id="SSF54862">
    <property type="entry name" value="4Fe-4S ferredoxins"/>
    <property type="match status" value="1"/>
</dbReference>
<dbReference type="AlphaFoldDB" id="A0A243QF66"/>